<protein>
    <submittedName>
        <fullName evidence="1">Uncharacterized protein</fullName>
    </submittedName>
</protein>
<organism evidence="1 2">
    <name type="scientific">Streptomyces sp. 900116325</name>
    <dbReference type="NCBI Taxonomy" id="3154295"/>
    <lineage>
        <taxon>Bacteria</taxon>
        <taxon>Bacillati</taxon>
        <taxon>Actinomycetota</taxon>
        <taxon>Actinomycetes</taxon>
        <taxon>Kitasatosporales</taxon>
        <taxon>Streptomycetaceae</taxon>
        <taxon>Streptomyces</taxon>
    </lineage>
</organism>
<dbReference type="Proteomes" id="UP001550044">
    <property type="component" value="Unassembled WGS sequence"/>
</dbReference>
<evidence type="ECO:0000313" key="1">
    <source>
        <dbReference type="EMBL" id="MET8435371.1"/>
    </source>
</evidence>
<sequence length="188" mass="21224">MIDDQVNEWTVHRLKTTKIEHEAWVAARLRESPERVKLIPDPGAPNPSDVRYNLIVSGNELWKVLQNASSWRFSYSEEGPEEEVDEIVEILDALSDWADISSEITSLKHQRSTARTVGEMIDRAAELGYVIYARELRLLLTGGIHSEPSQWTQAEVFVPRATLLFDQLADHLPHDSGIEGAPTIPVDD</sequence>
<gene>
    <name evidence="1" type="ORF">ABZV61_21805</name>
</gene>
<reference evidence="1 2" key="1">
    <citation type="submission" date="2024-06" db="EMBL/GenBank/DDBJ databases">
        <title>The Natural Products Discovery Center: Release of the First 8490 Sequenced Strains for Exploring Actinobacteria Biosynthetic Diversity.</title>
        <authorList>
            <person name="Kalkreuter E."/>
            <person name="Kautsar S.A."/>
            <person name="Yang D."/>
            <person name="Bader C.D."/>
            <person name="Teijaro C.N."/>
            <person name="Fluegel L."/>
            <person name="Davis C.M."/>
            <person name="Simpson J.R."/>
            <person name="Lauterbach L."/>
            <person name="Steele A.D."/>
            <person name="Gui C."/>
            <person name="Meng S."/>
            <person name="Li G."/>
            <person name="Viehrig K."/>
            <person name="Ye F."/>
            <person name="Su P."/>
            <person name="Kiefer A.F."/>
            <person name="Nichols A."/>
            <person name="Cepeda A.J."/>
            <person name="Yan W."/>
            <person name="Fan B."/>
            <person name="Jiang Y."/>
            <person name="Adhikari A."/>
            <person name="Zheng C.-J."/>
            <person name="Schuster L."/>
            <person name="Cowan T.M."/>
            <person name="Smanski M.J."/>
            <person name="Chevrette M.G."/>
            <person name="De Carvalho L.P.S."/>
            <person name="Shen B."/>
        </authorList>
    </citation>
    <scope>NUCLEOTIDE SEQUENCE [LARGE SCALE GENOMIC DNA]</scope>
    <source>
        <strain evidence="1 2">NPDC005137</strain>
    </source>
</reference>
<proteinExistence type="predicted"/>
<keyword evidence="2" id="KW-1185">Reference proteome</keyword>
<evidence type="ECO:0000313" key="2">
    <source>
        <dbReference type="Proteomes" id="UP001550044"/>
    </source>
</evidence>
<accession>A0ABV2UBZ3</accession>
<dbReference type="RefSeq" id="WP_356710701.1">
    <property type="nucleotide sequence ID" value="NZ_JBEXIP010000017.1"/>
</dbReference>
<comment type="caution">
    <text evidence="1">The sequence shown here is derived from an EMBL/GenBank/DDBJ whole genome shotgun (WGS) entry which is preliminary data.</text>
</comment>
<dbReference type="EMBL" id="JBEXIP010000017">
    <property type="protein sequence ID" value="MET8435371.1"/>
    <property type="molecule type" value="Genomic_DNA"/>
</dbReference>
<name>A0ABV2UBZ3_9ACTN</name>